<feature type="transmembrane region" description="Helical" evidence="2">
    <location>
        <begin position="12"/>
        <end position="35"/>
    </location>
</feature>
<proteinExistence type="predicted"/>
<organism evidence="3 4">
    <name type="scientific">Rubrobacter taiwanensis</name>
    <dbReference type="NCBI Taxonomy" id="185139"/>
    <lineage>
        <taxon>Bacteria</taxon>
        <taxon>Bacillati</taxon>
        <taxon>Actinomycetota</taxon>
        <taxon>Rubrobacteria</taxon>
        <taxon>Rubrobacterales</taxon>
        <taxon>Rubrobacteraceae</taxon>
        <taxon>Rubrobacter</taxon>
    </lineage>
</organism>
<dbReference type="RefSeq" id="WP_132690759.1">
    <property type="nucleotide sequence ID" value="NZ_SKBU01000015.1"/>
</dbReference>
<keyword evidence="2" id="KW-0812">Transmembrane</keyword>
<gene>
    <name evidence="3" type="ORF">E0L93_08065</name>
</gene>
<evidence type="ECO:0000256" key="1">
    <source>
        <dbReference type="SAM" id="MobiDB-lite"/>
    </source>
</evidence>
<keyword evidence="4" id="KW-1185">Reference proteome</keyword>
<protein>
    <submittedName>
        <fullName evidence="3">Uncharacterized protein</fullName>
    </submittedName>
</protein>
<evidence type="ECO:0000313" key="3">
    <source>
        <dbReference type="EMBL" id="TCJ16680.1"/>
    </source>
</evidence>
<evidence type="ECO:0000256" key="2">
    <source>
        <dbReference type="SAM" id="Phobius"/>
    </source>
</evidence>
<name>A0A4R1BHF9_9ACTN</name>
<sequence>MSVGFARDEAGVALPLAIMVMVIVGVMGAGLLVFVRSDLEAVVEVNRGQRAADIAEAGVQAAKRQLLSDANRRHYDLELSNDCTGGDRRVIAEDWSPLTTVYSDPADCTSGTVTRSEGGISRNFAGGRFNVTIQCLRQPGDDADECAGVEEVAPENVEATERAFFKIISTGYYPADGSGAVRRVEAVYHTVDLGVPRAYFTPSNITLRGTADITGVSLFSLGNVEINGGAQVRGEDRAYGDWANEPYNTTARPTNAAGIGAVGRITGSDKMGTRDFHGDLSKPTTPRFVENPSSPQGSGEITFPFEHESQLGQQDGVQIEFLREEAIRQGNYIEYASSGNKTLSTWPANSTSSTVVFVRFPDSPSSSTLTWSVGKSCNDPPVRGTLVITNGDFKMGQHTTPLQGTVIVRGGIYQDGDSDDAGGNTCLDGFVNASGNITIRGSVQPLASEEALYRPGFYGVELWSWRELYQ</sequence>
<reference evidence="3 4" key="1">
    <citation type="submission" date="2019-03" db="EMBL/GenBank/DDBJ databases">
        <title>Whole genome sequence of a novel Rubrobacter taiwanensis strain, isolated from Yellowstone National Park.</title>
        <authorList>
            <person name="Freed S."/>
            <person name="Ramaley R.F."/>
            <person name="Kyndt J.A."/>
        </authorList>
    </citation>
    <scope>NUCLEOTIDE SEQUENCE [LARGE SCALE GENOMIC DNA]</scope>
    <source>
        <strain evidence="3 4">Yellowstone</strain>
    </source>
</reference>
<keyword evidence="2" id="KW-1133">Transmembrane helix</keyword>
<dbReference type="AlphaFoldDB" id="A0A4R1BHF9"/>
<comment type="caution">
    <text evidence="3">The sequence shown here is derived from an EMBL/GenBank/DDBJ whole genome shotgun (WGS) entry which is preliminary data.</text>
</comment>
<dbReference type="Proteomes" id="UP000295244">
    <property type="component" value="Unassembled WGS sequence"/>
</dbReference>
<keyword evidence="2" id="KW-0472">Membrane</keyword>
<accession>A0A4R1BHF9</accession>
<dbReference type="EMBL" id="SKBU01000015">
    <property type="protein sequence ID" value="TCJ16680.1"/>
    <property type="molecule type" value="Genomic_DNA"/>
</dbReference>
<evidence type="ECO:0000313" key="4">
    <source>
        <dbReference type="Proteomes" id="UP000295244"/>
    </source>
</evidence>
<feature type="region of interest" description="Disordered" evidence="1">
    <location>
        <begin position="279"/>
        <end position="301"/>
    </location>
</feature>
<dbReference type="OrthoDB" id="5240643at2"/>